<evidence type="ECO:0000256" key="1">
    <source>
        <dbReference type="SAM" id="MobiDB-lite"/>
    </source>
</evidence>
<protein>
    <recommendedName>
        <fullName evidence="4">Cytoplasmic protein</fullName>
    </recommendedName>
</protein>
<dbReference type="AlphaFoldDB" id="A0AAX4KEU1"/>
<evidence type="ECO:0000313" key="2">
    <source>
        <dbReference type="EMBL" id="WWD04065.1"/>
    </source>
</evidence>
<evidence type="ECO:0008006" key="4">
    <source>
        <dbReference type="Google" id="ProtNLM"/>
    </source>
</evidence>
<dbReference type="Pfam" id="PF11312">
    <property type="entry name" value="Methyltransf_34"/>
    <property type="match status" value="1"/>
</dbReference>
<evidence type="ECO:0000313" key="3">
    <source>
        <dbReference type="Proteomes" id="UP001358614"/>
    </source>
</evidence>
<dbReference type="InterPro" id="IPR021463">
    <property type="entry name" value="Methyltransf_34"/>
</dbReference>
<reference evidence="2 3" key="1">
    <citation type="submission" date="2024-01" db="EMBL/GenBank/DDBJ databases">
        <title>Comparative genomics of Cryptococcus and Kwoniella reveals pathogenesis evolution and contrasting modes of karyotype evolution via chromosome fusion or intercentromeric recombination.</title>
        <authorList>
            <person name="Coelho M.A."/>
            <person name="David-Palma M."/>
            <person name="Shea T."/>
            <person name="Bowers K."/>
            <person name="McGinley-Smith S."/>
            <person name="Mohammad A.W."/>
            <person name="Gnirke A."/>
            <person name="Yurkov A.M."/>
            <person name="Nowrousian M."/>
            <person name="Sun S."/>
            <person name="Cuomo C.A."/>
            <person name="Heitman J."/>
        </authorList>
    </citation>
    <scope>NUCLEOTIDE SEQUENCE [LARGE SCALE GENOMIC DNA]</scope>
    <source>
        <strain evidence="2 3">PYCC6329</strain>
    </source>
</reference>
<gene>
    <name evidence="2" type="ORF">V865_002129</name>
</gene>
<feature type="compositionally biased region" description="Polar residues" evidence="1">
    <location>
        <begin position="315"/>
        <end position="326"/>
    </location>
</feature>
<feature type="region of interest" description="Disordered" evidence="1">
    <location>
        <begin position="300"/>
        <end position="326"/>
    </location>
</feature>
<dbReference type="KEGG" id="ker:91100933"/>
<dbReference type="GeneID" id="91100933"/>
<sequence>MTFRSRSGGPVKKRGNKKQTHTRKLHHPPPPPKEEQPPPPPPSSLPLPSSLECGPFNPPDSEILALLHRALHESLSSDNFVETVQRIKGLLYDKKWLDVFCGPESVLESYAGRWVPSRVCCFREVMDKLVYEVFSGEEGGLEERMAKLNVDEDGEDDEDDEEDEDDEDDQEDYEDEDNGEDNSDESGESEDNDEQEEDTESSQDPAESSSQPTSQPTHHILCLGGGAGSEFLAIAALIRSVLLTRPHSHPNFTWTGIDIGNWHDVLRKMEDSIRIDWKIDASILEVEYIKGDLLSLSTSTNAQSSSQSTKRPSHDSQTPQPIDLTSTLLSKPPKLITLFFTLTELLTQSRPRTLQLLNTLTENTPTGTLFLVIDSASDISDFSLGKEGRKYPVYMIIDMLLSSKGRGWEKVKGEDSRWFRFGEGVGAGWKVKLENTRYWYRLYRRV</sequence>
<feature type="compositionally biased region" description="Polar residues" evidence="1">
    <location>
        <begin position="205"/>
        <end position="217"/>
    </location>
</feature>
<dbReference type="EMBL" id="CP144089">
    <property type="protein sequence ID" value="WWD04065.1"/>
    <property type="molecule type" value="Genomic_DNA"/>
</dbReference>
<dbReference type="RefSeq" id="XP_066082032.1">
    <property type="nucleotide sequence ID" value="XM_066225935.1"/>
</dbReference>
<dbReference type="Proteomes" id="UP001358614">
    <property type="component" value="Chromosome 1"/>
</dbReference>
<name>A0AAX4KEU1_9TREE</name>
<proteinExistence type="predicted"/>
<feature type="compositionally biased region" description="Acidic residues" evidence="1">
    <location>
        <begin position="151"/>
        <end position="201"/>
    </location>
</feature>
<feature type="region of interest" description="Disordered" evidence="1">
    <location>
        <begin position="1"/>
        <end position="52"/>
    </location>
</feature>
<keyword evidence="3" id="KW-1185">Reference proteome</keyword>
<feature type="compositionally biased region" description="Basic residues" evidence="1">
    <location>
        <begin position="11"/>
        <end position="27"/>
    </location>
</feature>
<accession>A0AAX4KEU1</accession>
<feature type="region of interest" description="Disordered" evidence="1">
    <location>
        <begin position="143"/>
        <end position="221"/>
    </location>
</feature>
<organism evidence="2 3">
    <name type="scientific">Kwoniella europaea PYCC6329</name>
    <dbReference type="NCBI Taxonomy" id="1423913"/>
    <lineage>
        <taxon>Eukaryota</taxon>
        <taxon>Fungi</taxon>
        <taxon>Dikarya</taxon>
        <taxon>Basidiomycota</taxon>
        <taxon>Agaricomycotina</taxon>
        <taxon>Tremellomycetes</taxon>
        <taxon>Tremellales</taxon>
        <taxon>Cryptococcaceae</taxon>
        <taxon>Kwoniella</taxon>
    </lineage>
</organism>
<feature type="compositionally biased region" description="Low complexity" evidence="1">
    <location>
        <begin position="300"/>
        <end position="309"/>
    </location>
</feature>